<dbReference type="EMBL" id="MU003721">
    <property type="protein sequence ID" value="KAF2802743.1"/>
    <property type="molecule type" value="Genomic_DNA"/>
</dbReference>
<proteinExistence type="predicted"/>
<dbReference type="GeneID" id="54462216"/>
<sequence length="212" mass="24379">MDWNWTLSSDQASFRGTRNWFANFAEAMGTEHRLKSLRIDCKQRDPSIDEPWLYEETGPIFEHSDIPFFLEPLIGLNGISLVTVDVPTKQHEGGISSSFAAQLRAILKSPSKTEMQQIPYVENARVKRTADGGIKVLSVETTKEFWEPEFKWAMDDVLEENMREYARIHAERALGRDWRLLNRVGYQTEADIDKYDDVSAEEIHMAIVARGL</sequence>
<evidence type="ECO:0000313" key="2">
    <source>
        <dbReference type="Proteomes" id="UP000504636"/>
    </source>
</evidence>
<reference evidence="1 3" key="1">
    <citation type="journal article" date="2020" name="Stud. Mycol.">
        <title>101 Dothideomycetes genomes: a test case for predicting lifestyles and emergence of pathogens.</title>
        <authorList>
            <person name="Haridas S."/>
            <person name="Albert R."/>
            <person name="Binder M."/>
            <person name="Bloem J."/>
            <person name="Labutti K."/>
            <person name="Salamov A."/>
            <person name="Andreopoulos B."/>
            <person name="Baker S."/>
            <person name="Barry K."/>
            <person name="Bills G."/>
            <person name="Bluhm B."/>
            <person name="Cannon C."/>
            <person name="Castanera R."/>
            <person name="Culley D."/>
            <person name="Daum C."/>
            <person name="Ezra D."/>
            <person name="Gonzalez J."/>
            <person name="Henrissat B."/>
            <person name="Kuo A."/>
            <person name="Liang C."/>
            <person name="Lipzen A."/>
            <person name="Lutzoni F."/>
            <person name="Magnuson J."/>
            <person name="Mondo S."/>
            <person name="Nolan M."/>
            <person name="Ohm R."/>
            <person name="Pangilinan J."/>
            <person name="Park H.-J."/>
            <person name="Ramirez L."/>
            <person name="Alfaro M."/>
            <person name="Sun H."/>
            <person name="Tritt A."/>
            <person name="Yoshinaga Y."/>
            <person name="Zwiers L.-H."/>
            <person name="Turgeon B."/>
            <person name="Goodwin S."/>
            <person name="Spatafora J."/>
            <person name="Crous P."/>
            <person name="Grigoriev I."/>
        </authorList>
    </citation>
    <scope>NUCLEOTIDE SEQUENCE</scope>
    <source>
        <strain evidence="1 3">CBS 304.34</strain>
    </source>
</reference>
<protein>
    <submittedName>
        <fullName evidence="1 3">Uncharacterized protein</fullName>
    </submittedName>
</protein>
<dbReference type="AlphaFoldDB" id="A0A6A6Y2K0"/>
<name>A0A6A6Y2K0_9PEZI</name>
<accession>A0A6A6Y2K0</accession>
<evidence type="ECO:0000313" key="3">
    <source>
        <dbReference type="RefSeq" id="XP_033569707.1"/>
    </source>
</evidence>
<reference evidence="3" key="2">
    <citation type="submission" date="2020-04" db="EMBL/GenBank/DDBJ databases">
        <authorList>
            <consortium name="NCBI Genome Project"/>
        </authorList>
    </citation>
    <scope>NUCLEOTIDE SEQUENCE</scope>
    <source>
        <strain evidence="3">CBS 304.34</strain>
    </source>
</reference>
<organism evidence="1">
    <name type="scientific">Mytilinidion resinicola</name>
    <dbReference type="NCBI Taxonomy" id="574789"/>
    <lineage>
        <taxon>Eukaryota</taxon>
        <taxon>Fungi</taxon>
        <taxon>Dikarya</taxon>
        <taxon>Ascomycota</taxon>
        <taxon>Pezizomycotina</taxon>
        <taxon>Dothideomycetes</taxon>
        <taxon>Pleosporomycetidae</taxon>
        <taxon>Mytilinidiales</taxon>
        <taxon>Mytilinidiaceae</taxon>
        <taxon>Mytilinidion</taxon>
    </lineage>
</organism>
<evidence type="ECO:0000313" key="1">
    <source>
        <dbReference type="EMBL" id="KAF2802743.1"/>
    </source>
</evidence>
<dbReference type="Proteomes" id="UP000504636">
    <property type="component" value="Unplaced"/>
</dbReference>
<dbReference type="RefSeq" id="XP_033569707.1">
    <property type="nucleotide sequence ID" value="XM_033721323.1"/>
</dbReference>
<keyword evidence="2" id="KW-1185">Reference proteome</keyword>
<dbReference type="OrthoDB" id="10611541at2759"/>
<gene>
    <name evidence="1 3" type="ORF">BDZ99DRAFT_468712</name>
</gene>
<reference evidence="3" key="3">
    <citation type="submission" date="2025-04" db="UniProtKB">
        <authorList>
            <consortium name="RefSeq"/>
        </authorList>
    </citation>
    <scope>IDENTIFICATION</scope>
    <source>
        <strain evidence="3">CBS 304.34</strain>
    </source>
</reference>